<sequence length="120" mass="12898">MLDHIGSAHTPEELALLKSQAQRLIDGDQLGLDFGVASGGTGGVDDPVPVIGQKAGDLLDAIRSAFVHLGLDAATGRDLSGHHYRQKSPDCSIESRNLTKMSQVWKKHVWSARTFSIHSV</sequence>
<dbReference type="EMBL" id="JAVDYF010000001">
    <property type="protein sequence ID" value="MDR7354159.1"/>
    <property type="molecule type" value="Genomic_DNA"/>
</dbReference>
<gene>
    <name evidence="1" type="ORF">J2S37_000697</name>
</gene>
<keyword evidence="2" id="KW-1185">Reference proteome</keyword>
<protein>
    <submittedName>
        <fullName evidence="1">Uncharacterized protein</fullName>
    </submittedName>
</protein>
<proteinExistence type="predicted"/>
<organism evidence="1 2">
    <name type="scientific">Corynebacterium felinum</name>
    <dbReference type="NCBI Taxonomy" id="131318"/>
    <lineage>
        <taxon>Bacteria</taxon>
        <taxon>Bacillati</taxon>
        <taxon>Actinomycetota</taxon>
        <taxon>Actinomycetes</taxon>
        <taxon>Mycobacteriales</taxon>
        <taxon>Corynebacteriaceae</taxon>
        <taxon>Corynebacterium</taxon>
    </lineage>
</organism>
<name>A0ABU2B6B1_9CORY</name>
<reference evidence="1 2" key="1">
    <citation type="submission" date="2023-07" db="EMBL/GenBank/DDBJ databases">
        <title>Sequencing the genomes of 1000 actinobacteria strains.</title>
        <authorList>
            <person name="Klenk H.-P."/>
        </authorList>
    </citation>
    <scope>NUCLEOTIDE SEQUENCE [LARGE SCALE GENOMIC DNA]</scope>
    <source>
        <strain evidence="1 2">DSM 44508</strain>
    </source>
</reference>
<evidence type="ECO:0000313" key="2">
    <source>
        <dbReference type="Proteomes" id="UP001183619"/>
    </source>
</evidence>
<comment type="caution">
    <text evidence="1">The sequence shown here is derived from an EMBL/GenBank/DDBJ whole genome shotgun (WGS) entry which is preliminary data.</text>
</comment>
<dbReference type="Proteomes" id="UP001183619">
    <property type="component" value="Unassembled WGS sequence"/>
</dbReference>
<accession>A0ABU2B6B1</accession>
<evidence type="ECO:0000313" key="1">
    <source>
        <dbReference type="EMBL" id="MDR7354159.1"/>
    </source>
</evidence>